<sequence length="114" mass="12399">MSLYMTQFAYTAEAWKAFVKNPEDRGKIFGDLAEKMGGRLISMYYCMGEYDGLVIYEAPDETAAAATILSAISPGHLQATKTTVLLSVEDAMIAMHQAKGEAYPGPKLWSPAPS</sequence>
<dbReference type="InterPro" id="IPR014845">
    <property type="entry name" value="GYD/TTHA1554"/>
</dbReference>
<gene>
    <name evidence="1" type="ORF">AVDCRST_MAG28-2165</name>
</gene>
<dbReference type="EMBL" id="CADCVE010000043">
    <property type="protein sequence ID" value="CAA9454179.1"/>
    <property type="molecule type" value="Genomic_DNA"/>
</dbReference>
<dbReference type="AlphaFoldDB" id="A0A6J4QTF6"/>
<dbReference type="Pfam" id="PF08734">
    <property type="entry name" value="GYD"/>
    <property type="match status" value="1"/>
</dbReference>
<name>A0A6J4QTF6_9ACTN</name>
<organism evidence="1">
    <name type="scientific">uncultured Rubrobacteraceae bacterium</name>
    <dbReference type="NCBI Taxonomy" id="349277"/>
    <lineage>
        <taxon>Bacteria</taxon>
        <taxon>Bacillati</taxon>
        <taxon>Actinomycetota</taxon>
        <taxon>Rubrobacteria</taxon>
        <taxon>Rubrobacterales</taxon>
        <taxon>Rubrobacteraceae</taxon>
        <taxon>environmental samples</taxon>
    </lineage>
</organism>
<reference evidence="1" key="1">
    <citation type="submission" date="2020-02" db="EMBL/GenBank/DDBJ databases">
        <authorList>
            <person name="Meier V. D."/>
        </authorList>
    </citation>
    <scope>NUCLEOTIDE SEQUENCE</scope>
    <source>
        <strain evidence="1">AVDCRST_MAG28</strain>
    </source>
</reference>
<protein>
    <recommendedName>
        <fullName evidence="2">GYD domain-containing protein</fullName>
    </recommendedName>
</protein>
<accession>A0A6J4QTF6</accession>
<proteinExistence type="predicted"/>
<evidence type="ECO:0008006" key="2">
    <source>
        <dbReference type="Google" id="ProtNLM"/>
    </source>
</evidence>
<evidence type="ECO:0000313" key="1">
    <source>
        <dbReference type="EMBL" id="CAA9454179.1"/>
    </source>
</evidence>